<evidence type="ECO:0000313" key="4">
    <source>
        <dbReference type="EMBL" id="QCE13917.1"/>
    </source>
</evidence>
<protein>
    <submittedName>
        <fullName evidence="4">DNA damage-binding protein 1</fullName>
    </submittedName>
</protein>
<evidence type="ECO:0000313" key="6">
    <source>
        <dbReference type="Proteomes" id="UP000501690"/>
    </source>
</evidence>
<proteinExistence type="inferred from homology"/>
<dbReference type="EMBL" id="CP039355">
    <property type="protein sequence ID" value="QCE13917.1"/>
    <property type="molecule type" value="Genomic_DNA"/>
</dbReference>
<dbReference type="Pfam" id="PF00085">
    <property type="entry name" value="Thioredoxin"/>
    <property type="match status" value="1"/>
</dbReference>
<dbReference type="Gramene" id="Vigun09g075400.1.v1.2">
    <property type="protein sequence ID" value="Vigun09g075400.1.v1.2"/>
    <property type="gene ID" value="Vigun09g075400.v1.2"/>
</dbReference>
<evidence type="ECO:0000313" key="5">
    <source>
        <dbReference type="EMBL" id="QCE13918.1"/>
    </source>
</evidence>
<keyword evidence="6" id="KW-1185">Reference proteome</keyword>
<keyword evidence="2" id="KW-0676">Redox-active center</keyword>
<evidence type="ECO:0000256" key="2">
    <source>
        <dbReference type="ARBA" id="ARBA00023284"/>
    </source>
</evidence>
<dbReference type="SUPFAM" id="SSF52833">
    <property type="entry name" value="Thioredoxin-like"/>
    <property type="match status" value="1"/>
</dbReference>
<reference evidence="4 6" key="1">
    <citation type="submission" date="2019-04" db="EMBL/GenBank/DDBJ databases">
        <title>An improved genome assembly and genetic linkage map for asparagus bean, Vigna unguiculata ssp. sesquipedialis.</title>
        <authorList>
            <person name="Xia Q."/>
            <person name="Zhang R."/>
            <person name="Dong Y."/>
        </authorList>
    </citation>
    <scope>NUCLEOTIDE SEQUENCE [LARGE SCALE GENOMIC DNA]</scope>
    <source>
        <tissue evidence="4">Leaf</tissue>
    </source>
</reference>
<evidence type="ECO:0000256" key="1">
    <source>
        <dbReference type="ARBA" id="ARBA00008987"/>
    </source>
</evidence>
<gene>
    <name evidence="4" type="ORF">DEO72_LG11g915</name>
    <name evidence="5" type="ORF">DEO72_LG11g916</name>
</gene>
<sequence length="268" mass="29465">MARSFKSVFCVPELNENMLGSKTKGALVPCSSTKVKSKGCSVLNNVFMGESVALDEKGLGYFSSKASSSVPVHAQATISVSKSLKWWEKNLKPNMIEIHSAQELVHSLLNAGDSLVVVDFYSPGCGGCRALDSKICQIAGLHPNAIFLRVNYDELKNMCHGLRIHVLPFFRFYRGVEGRVCSFSCTNATIKKFKDAMAKHSNERCSFGPAKGLEESELRILASMGEISNDSSVIVYPKQEKMKNLVNDFSGIWNMASNSRGVMKDTVF</sequence>
<dbReference type="Gene3D" id="3.40.30.10">
    <property type="entry name" value="Glutaredoxin"/>
    <property type="match status" value="1"/>
</dbReference>
<organism evidence="4 6">
    <name type="scientific">Vigna unguiculata</name>
    <name type="common">Cowpea</name>
    <dbReference type="NCBI Taxonomy" id="3917"/>
    <lineage>
        <taxon>Eukaryota</taxon>
        <taxon>Viridiplantae</taxon>
        <taxon>Streptophyta</taxon>
        <taxon>Embryophyta</taxon>
        <taxon>Tracheophyta</taxon>
        <taxon>Spermatophyta</taxon>
        <taxon>Magnoliopsida</taxon>
        <taxon>eudicotyledons</taxon>
        <taxon>Gunneridae</taxon>
        <taxon>Pentapetalae</taxon>
        <taxon>rosids</taxon>
        <taxon>fabids</taxon>
        <taxon>Fabales</taxon>
        <taxon>Fabaceae</taxon>
        <taxon>Papilionoideae</taxon>
        <taxon>50 kb inversion clade</taxon>
        <taxon>NPAAA clade</taxon>
        <taxon>indigoferoid/millettioid clade</taxon>
        <taxon>Phaseoleae</taxon>
        <taxon>Vigna</taxon>
    </lineage>
</organism>
<dbReference type="CDD" id="cd02947">
    <property type="entry name" value="TRX_family"/>
    <property type="match status" value="1"/>
</dbReference>
<dbReference type="PANTHER" id="PTHR43601">
    <property type="entry name" value="THIOREDOXIN, MITOCHONDRIAL"/>
    <property type="match status" value="1"/>
</dbReference>
<dbReference type="Proteomes" id="UP000501690">
    <property type="component" value="Linkage Group LG11"/>
</dbReference>
<dbReference type="InterPro" id="IPR013766">
    <property type="entry name" value="Thioredoxin_domain"/>
</dbReference>
<dbReference type="GO" id="GO:0009507">
    <property type="term" value="C:chloroplast"/>
    <property type="evidence" value="ECO:0007669"/>
    <property type="project" value="UniProtKB-ARBA"/>
</dbReference>
<feature type="domain" description="Thioredoxin" evidence="3">
    <location>
        <begin position="107"/>
        <end position="177"/>
    </location>
</feature>
<dbReference type="EMBL" id="CP039355">
    <property type="protein sequence ID" value="QCE13918.1"/>
    <property type="molecule type" value="Genomic_DNA"/>
</dbReference>
<accession>A0A4D6NQ28</accession>
<dbReference type="AlphaFoldDB" id="A0A4D6NQ28"/>
<dbReference type="PANTHER" id="PTHR43601:SF17">
    <property type="entry name" value="THIOREDOXIN-LIKE 1-2, CHLOROPLASTIC"/>
    <property type="match status" value="1"/>
</dbReference>
<dbReference type="GO" id="GO:0045454">
    <property type="term" value="P:cell redox homeostasis"/>
    <property type="evidence" value="ECO:0007669"/>
    <property type="project" value="TreeGrafter"/>
</dbReference>
<dbReference type="OrthoDB" id="2121326at2759"/>
<comment type="similarity">
    <text evidence="1">Belongs to the thioredoxin family.</text>
</comment>
<name>A0A4D6NQ28_VIGUN</name>
<dbReference type="InterPro" id="IPR036249">
    <property type="entry name" value="Thioredoxin-like_sf"/>
</dbReference>
<evidence type="ECO:0000259" key="3">
    <source>
        <dbReference type="Pfam" id="PF00085"/>
    </source>
</evidence>